<evidence type="ECO:0000256" key="1">
    <source>
        <dbReference type="SAM" id="MobiDB-lite"/>
    </source>
</evidence>
<organism evidence="2 3">
    <name type="scientific">Culter alburnus</name>
    <name type="common">Topmouth culter</name>
    <dbReference type="NCBI Taxonomy" id="194366"/>
    <lineage>
        <taxon>Eukaryota</taxon>
        <taxon>Metazoa</taxon>
        <taxon>Chordata</taxon>
        <taxon>Craniata</taxon>
        <taxon>Vertebrata</taxon>
        <taxon>Euteleostomi</taxon>
        <taxon>Actinopterygii</taxon>
        <taxon>Neopterygii</taxon>
        <taxon>Teleostei</taxon>
        <taxon>Ostariophysi</taxon>
        <taxon>Cypriniformes</taxon>
        <taxon>Xenocyprididae</taxon>
        <taxon>Xenocypridinae</taxon>
        <taxon>Culter</taxon>
    </lineage>
</organism>
<dbReference type="EMBL" id="JAWDJR010000003">
    <property type="protein sequence ID" value="KAK9978674.1"/>
    <property type="molecule type" value="Genomic_DNA"/>
</dbReference>
<reference evidence="2 3" key="1">
    <citation type="submission" date="2024-05" db="EMBL/GenBank/DDBJ databases">
        <title>A high-quality chromosomal-level genome assembly of Topmouth culter (Culter alburnus).</title>
        <authorList>
            <person name="Zhao H."/>
        </authorList>
    </citation>
    <scope>NUCLEOTIDE SEQUENCE [LARGE SCALE GENOMIC DNA]</scope>
    <source>
        <strain evidence="2">CATC2023</strain>
        <tissue evidence="2">Muscle</tissue>
    </source>
</reference>
<comment type="caution">
    <text evidence="2">The sequence shown here is derived from an EMBL/GenBank/DDBJ whole genome shotgun (WGS) entry which is preliminary data.</text>
</comment>
<name>A0AAW2B173_CULAL</name>
<keyword evidence="3" id="KW-1185">Reference proteome</keyword>
<protein>
    <recommendedName>
        <fullName evidence="4">HAT C-terminal dimerisation domain-containing protein</fullName>
    </recommendedName>
</protein>
<evidence type="ECO:0000313" key="3">
    <source>
        <dbReference type="Proteomes" id="UP001479290"/>
    </source>
</evidence>
<feature type="compositionally biased region" description="Polar residues" evidence="1">
    <location>
        <begin position="23"/>
        <end position="34"/>
    </location>
</feature>
<sequence length="118" mass="13518">MFTTEEREEIYQGARRELESFPKNATTEVNAQQVQEKDKEIAGPIPPPTGPVPLFSQLADIEDAELNTGLDELEQYLKHKPTIENDRDILGFWRHNQNMFPSMAGKKNSLCAWIQCEL</sequence>
<evidence type="ECO:0000313" key="2">
    <source>
        <dbReference type="EMBL" id="KAK9978674.1"/>
    </source>
</evidence>
<evidence type="ECO:0008006" key="4">
    <source>
        <dbReference type="Google" id="ProtNLM"/>
    </source>
</evidence>
<proteinExistence type="predicted"/>
<dbReference type="Proteomes" id="UP001479290">
    <property type="component" value="Unassembled WGS sequence"/>
</dbReference>
<dbReference type="AlphaFoldDB" id="A0AAW2B173"/>
<gene>
    <name evidence="2" type="ORF">ABG768_020417</name>
</gene>
<feature type="region of interest" description="Disordered" evidence="1">
    <location>
        <begin position="1"/>
        <end position="50"/>
    </location>
</feature>
<accession>A0AAW2B173</accession>